<dbReference type="Pfam" id="PF01918">
    <property type="entry name" value="Alba"/>
    <property type="match status" value="1"/>
</dbReference>
<dbReference type="InterPro" id="IPR051958">
    <property type="entry name" value="Alba-like_NAB"/>
</dbReference>
<dbReference type="EMBL" id="ACOU01000003">
    <property type="protein sequence ID" value="EKX73268.1"/>
    <property type="molecule type" value="Genomic_DNA"/>
</dbReference>
<comment type="caution">
    <text evidence="6">The sequence shown here is derived from an EMBL/GenBank/DDBJ whole genome shotgun (WGS) entry which is preliminary data.</text>
</comment>
<evidence type="ECO:0000256" key="3">
    <source>
        <dbReference type="ARBA" id="ARBA00022884"/>
    </source>
</evidence>
<dbReference type="GeneID" id="15802875"/>
<dbReference type="Proteomes" id="UP000031512">
    <property type="component" value="Unassembled WGS sequence"/>
</dbReference>
<dbReference type="KEGG" id="beq:BEWA_053230"/>
<keyword evidence="7" id="KW-1185">Reference proteome</keyword>
<evidence type="ECO:0000313" key="6">
    <source>
        <dbReference type="EMBL" id="EKX73268.1"/>
    </source>
</evidence>
<protein>
    <recommendedName>
        <fullName evidence="5">DNA/RNA-binding protein Alba-like domain-containing protein</fullName>
    </recommendedName>
</protein>
<dbReference type="VEuPathDB" id="PiroplasmaDB:BEWA_053230"/>
<dbReference type="GO" id="GO:0003723">
    <property type="term" value="F:RNA binding"/>
    <property type="evidence" value="ECO:0007669"/>
    <property type="project" value="UniProtKB-KW"/>
</dbReference>
<reference evidence="6 7" key="1">
    <citation type="journal article" date="2012" name="BMC Genomics">
        <title>Comparative genomic analysis and phylogenetic position of Theileria equi.</title>
        <authorList>
            <person name="Kappmeyer L.S."/>
            <person name="Thiagarajan M."/>
            <person name="Herndon D.R."/>
            <person name="Ramsay J.D."/>
            <person name="Caler E."/>
            <person name="Djikeng A."/>
            <person name="Gillespie J.J."/>
            <person name="Lau A.O."/>
            <person name="Roalson E.H."/>
            <person name="Silva J.C."/>
            <person name="Silva M.G."/>
            <person name="Suarez C.E."/>
            <person name="Ueti M.W."/>
            <person name="Nene V.M."/>
            <person name="Mealey R.H."/>
            <person name="Knowles D.P."/>
            <person name="Brayton K.A."/>
        </authorList>
    </citation>
    <scope>NUCLEOTIDE SEQUENCE [LARGE SCALE GENOMIC DNA]</scope>
    <source>
        <strain evidence="6 7">WA</strain>
    </source>
</reference>
<evidence type="ECO:0000256" key="4">
    <source>
        <dbReference type="ARBA" id="ARBA00023242"/>
    </source>
</evidence>
<gene>
    <name evidence="6" type="ORF">BEWA_053230</name>
</gene>
<name>L1LDQ5_THEEQ</name>
<keyword evidence="3" id="KW-0694">RNA-binding</keyword>
<comment type="similarity">
    <text evidence="2">Belongs to the histone-like Alba family.</text>
</comment>
<dbReference type="Gene3D" id="3.30.110.20">
    <property type="entry name" value="Alba-like domain"/>
    <property type="match status" value="1"/>
</dbReference>
<proteinExistence type="inferred from homology"/>
<dbReference type="AlphaFoldDB" id="L1LDQ5"/>
<dbReference type="eggNOG" id="KOG2567">
    <property type="taxonomic scope" value="Eukaryota"/>
</dbReference>
<dbReference type="OrthoDB" id="424402at2759"/>
<dbReference type="GO" id="GO:0005634">
    <property type="term" value="C:nucleus"/>
    <property type="evidence" value="ECO:0007669"/>
    <property type="project" value="UniProtKB-SubCell"/>
</dbReference>
<comment type="subcellular location">
    <subcellularLocation>
        <location evidence="1">Nucleus</location>
    </subcellularLocation>
</comment>
<evidence type="ECO:0000256" key="2">
    <source>
        <dbReference type="ARBA" id="ARBA00008018"/>
    </source>
</evidence>
<evidence type="ECO:0000313" key="7">
    <source>
        <dbReference type="Proteomes" id="UP000031512"/>
    </source>
</evidence>
<accession>L1LDQ5</accession>
<dbReference type="SUPFAM" id="SSF82704">
    <property type="entry name" value="AlbA-like"/>
    <property type="match status" value="1"/>
</dbReference>
<evidence type="ECO:0000259" key="5">
    <source>
        <dbReference type="Pfam" id="PF01918"/>
    </source>
</evidence>
<sequence>MAENVSQGKKEGKAIAEGEIRVTTLGRVSNYVTYAKKLLSSGIPVITIRGTGRAMSNVVETAEILRHMIEGLHQVTTVDTQDRLADPETTAEAGKDSKFTVCFLTVALSLDPSKLDTNSIGYQAPLTKENLADIDVDQLLRSGRGGQRRTNRSTNRR</sequence>
<keyword evidence="4" id="KW-0539">Nucleus</keyword>
<dbReference type="PANTHER" id="PTHR13516">
    <property type="entry name" value="RIBONUCLEASE P SUBUNIT P25"/>
    <property type="match status" value="1"/>
</dbReference>
<dbReference type="InterPro" id="IPR036882">
    <property type="entry name" value="Alba-like_dom_sf"/>
</dbReference>
<feature type="domain" description="DNA/RNA-binding protein Alba-like" evidence="5">
    <location>
        <begin position="19"/>
        <end position="80"/>
    </location>
</feature>
<organism evidence="6 7">
    <name type="scientific">Theileria equi strain WA</name>
    <dbReference type="NCBI Taxonomy" id="1537102"/>
    <lineage>
        <taxon>Eukaryota</taxon>
        <taxon>Sar</taxon>
        <taxon>Alveolata</taxon>
        <taxon>Apicomplexa</taxon>
        <taxon>Aconoidasida</taxon>
        <taxon>Piroplasmida</taxon>
        <taxon>Theileriidae</taxon>
        <taxon>Theileria</taxon>
    </lineage>
</organism>
<dbReference type="STRING" id="1537102.L1LDQ5"/>
<evidence type="ECO:0000256" key="1">
    <source>
        <dbReference type="ARBA" id="ARBA00004123"/>
    </source>
</evidence>
<dbReference type="RefSeq" id="XP_004832720.1">
    <property type="nucleotide sequence ID" value="XM_004832663.1"/>
</dbReference>
<dbReference type="InterPro" id="IPR002775">
    <property type="entry name" value="DNA/RNA-bd_Alba-like"/>
</dbReference>